<evidence type="ECO:0000256" key="1">
    <source>
        <dbReference type="SAM" id="Phobius"/>
    </source>
</evidence>
<keyword evidence="3" id="KW-1185">Reference proteome</keyword>
<comment type="caution">
    <text evidence="2">The sequence shown here is derived from an EMBL/GenBank/DDBJ whole genome shotgun (WGS) entry which is preliminary data.</text>
</comment>
<organism evidence="2 3">
    <name type="scientific">Toxocara canis</name>
    <name type="common">Canine roundworm</name>
    <dbReference type="NCBI Taxonomy" id="6265"/>
    <lineage>
        <taxon>Eukaryota</taxon>
        <taxon>Metazoa</taxon>
        <taxon>Ecdysozoa</taxon>
        <taxon>Nematoda</taxon>
        <taxon>Chromadorea</taxon>
        <taxon>Rhabditida</taxon>
        <taxon>Spirurina</taxon>
        <taxon>Ascaridomorpha</taxon>
        <taxon>Ascaridoidea</taxon>
        <taxon>Toxocaridae</taxon>
        <taxon>Toxocara</taxon>
    </lineage>
</organism>
<reference evidence="2 3" key="1">
    <citation type="submission" date="2014-11" db="EMBL/GenBank/DDBJ databases">
        <title>Genetic blueprint of the zoonotic pathogen Toxocara canis.</title>
        <authorList>
            <person name="Zhu X.-Q."/>
            <person name="Korhonen P.K."/>
            <person name="Cai H."/>
            <person name="Young N.D."/>
            <person name="Nejsum P."/>
            <person name="von Samson-Himmelstjerna G."/>
            <person name="Boag P.R."/>
            <person name="Tan P."/>
            <person name="Li Q."/>
            <person name="Min J."/>
            <person name="Yang Y."/>
            <person name="Wang X."/>
            <person name="Fang X."/>
            <person name="Hall R.S."/>
            <person name="Hofmann A."/>
            <person name="Sternberg P.W."/>
            <person name="Jex A.R."/>
            <person name="Gasser R.B."/>
        </authorList>
    </citation>
    <scope>NUCLEOTIDE SEQUENCE [LARGE SCALE GENOMIC DNA]</scope>
    <source>
        <strain evidence="2">PN_DK_2014</strain>
    </source>
</reference>
<keyword evidence="1" id="KW-1133">Transmembrane helix</keyword>
<accession>A0A0B2UXE2</accession>
<dbReference type="OrthoDB" id="5815271at2759"/>
<evidence type="ECO:0000313" key="2">
    <source>
        <dbReference type="EMBL" id="KHN73737.1"/>
    </source>
</evidence>
<dbReference type="EMBL" id="JPKZ01003062">
    <property type="protein sequence ID" value="KHN73737.1"/>
    <property type="molecule type" value="Genomic_DNA"/>
</dbReference>
<gene>
    <name evidence="2" type="ORF">Tcan_03878</name>
</gene>
<dbReference type="AlphaFoldDB" id="A0A0B2UXE2"/>
<keyword evidence="1" id="KW-0472">Membrane</keyword>
<sequence length="222" mass="24932">MRVFSRERNEEEEDLEKSLRKLLIVTRSAFRPHGCCLGCVSIHDAAFFIGVAELFSDAPALAAFFTLFLAKLIIDDGRIFYTKELEGRGADLARLMIFSVALSILVIVLLLIGVAQRQRFLLLPHIAWQCGLLVCSVYIIYAIAIRATPIGQKRMAHQIPLPSAIVLCTVVSSMTLTHIWWMGIVIVAMVRMRKSTVKLIEVTNTECPQLQRLTKEIAHSTH</sequence>
<feature type="transmembrane region" description="Helical" evidence="1">
    <location>
        <begin position="126"/>
        <end position="144"/>
    </location>
</feature>
<protein>
    <recommendedName>
        <fullName evidence="4">Transmembrane protein</fullName>
    </recommendedName>
</protein>
<name>A0A0B2UXE2_TOXCA</name>
<feature type="transmembrane region" description="Helical" evidence="1">
    <location>
        <begin position="58"/>
        <end position="74"/>
    </location>
</feature>
<feature type="transmembrane region" description="Helical" evidence="1">
    <location>
        <begin position="95"/>
        <end position="114"/>
    </location>
</feature>
<evidence type="ECO:0000313" key="3">
    <source>
        <dbReference type="Proteomes" id="UP000031036"/>
    </source>
</evidence>
<proteinExistence type="predicted"/>
<evidence type="ECO:0008006" key="4">
    <source>
        <dbReference type="Google" id="ProtNLM"/>
    </source>
</evidence>
<feature type="transmembrane region" description="Helical" evidence="1">
    <location>
        <begin position="164"/>
        <end position="190"/>
    </location>
</feature>
<dbReference type="Proteomes" id="UP000031036">
    <property type="component" value="Unassembled WGS sequence"/>
</dbReference>
<keyword evidence="1" id="KW-0812">Transmembrane</keyword>